<sequence length="222" mass="23789">MRRAVERSSAPFQARKAPPPLLSPTSPADSSVITAGGTGGTDVLRERVPEQATRPETLLQSVARDHGPARGSDSGLWMCEPGSAVSAGAVRLTTICATQGREDWGWPNFIPRSSALYRETPEAQYRGRTKGAYRLDRIPRSVSRQYSPNKNGPRDVAPRRSSAIPGVPRACSGMIWEPVPLGDAPNLWKAGRHLLSSSNGCNSSACVARIGQVITIRPVIPA</sequence>
<name>A0A177CD40_9PLEO</name>
<reference evidence="2 3" key="1">
    <citation type="submission" date="2016-05" db="EMBL/GenBank/DDBJ databases">
        <title>Comparative analysis of secretome profiles of manganese(II)-oxidizing ascomycete fungi.</title>
        <authorList>
            <consortium name="DOE Joint Genome Institute"/>
            <person name="Zeiner C.A."/>
            <person name="Purvine S.O."/>
            <person name="Zink E.M."/>
            <person name="Wu S."/>
            <person name="Pasa-Tolic L."/>
            <person name="Chaput D.L."/>
            <person name="Haridas S."/>
            <person name="Grigoriev I.V."/>
            <person name="Santelli C.M."/>
            <person name="Hansel C.M."/>
        </authorList>
    </citation>
    <scope>NUCLEOTIDE SEQUENCE [LARGE SCALE GENOMIC DNA]</scope>
    <source>
        <strain evidence="2 3">AP3s5-JAC2a</strain>
    </source>
</reference>
<gene>
    <name evidence="2" type="ORF">CC84DRAFT_1177210</name>
</gene>
<accession>A0A177CD40</accession>
<proteinExistence type="predicted"/>
<dbReference type="GeneID" id="28763759"/>
<dbReference type="Proteomes" id="UP000077069">
    <property type="component" value="Unassembled WGS sequence"/>
</dbReference>
<feature type="region of interest" description="Disordered" evidence="1">
    <location>
        <begin position="140"/>
        <end position="164"/>
    </location>
</feature>
<dbReference type="RefSeq" id="XP_018035476.1">
    <property type="nucleotide sequence ID" value="XM_018180273.1"/>
</dbReference>
<keyword evidence="3" id="KW-1185">Reference proteome</keyword>
<evidence type="ECO:0000313" key="3">
    <source>
        <dbReference type="Proteomes" id="UP000077069"/>
    </source>
</evidence>
<organism evidence="2 3">
    <name type="scientific">Paraphaeosphaeria sporulosa</name>
    <dbReference type="NCBI Taxonomy" id="1460663"/>
    <lineage>
        <taxon>Eukaryota</taxon>
        <taxon>Fungi</taxon>
        <taxon>Dikarya</taxon>
        <taxon>Ascomycota</taxon>
        <taxon>Pezizomycotina</taxon>
        <taxon>Dothideomycetes</taxon>
        <taxon>Pleosporomycetidae</taxon>
        <taxon>Pleosporales</taxon>
        <taxon>Massarineae</taxon>
        <taxon>Didymosphaeriaceae</taxon>
        <taxon>Paraphaeosphaeria</taxon>
    </lineage>
</organism>
<dbReference type="EMBL" id="KV441553">
    <property type="protein sequence ID" value="OAG05111.1"/>
    <property type="molecule type" value="Genomic_DNA"/>
</dbReference>
<evidence type="ECO:0000256" key="1">
    <source>
        <dbReference type="SAM" id="MobiDB-lite"/>
    </source>
</evidence>
<dbReference type="InParanoid" id="A0A177CD40"/>
<protein>
    <submittedName>
        <fullName evidence="2">Uncharacterized protein</fullName>
    </submittedName>
</protein>
<dbReference type="AlphaFoldDB" id="A0A177CD40"/>
<evidence type="ECO:0000313" key="2">
    <source>
        <dbReference type="EMBL" id="OAG05111.1"/>
    </source>
</evidence>
<feature type="region of interest" description="Disordered" evidence="1">
    <location>
        <begin position="1"/>
        <end position="75"/>
    </location>
</feature>